<dbReference type="Proteomes" id="UP000543642">
    <property type="component" value="Unassembled WGS sequence"/>
</dbReference>
<dbReference type="Gene3D" id="3.40.50.300">
    <property type="entry name" value="P-loop containing nucleotide triphosphate hydrolases"/>
    <property type="match status" value="1"/>
</dbReference>
<dbReference type="CDD" id="cd00009">
    <property type="entry name" value="AAA"/>
    <property type="match status" value="1"/>
</dbReference>
<dbReference type="PANTHER" id="PTHR42759:SF5">
    <property type="entry name" value="METHANOL DEHYDROGENASE REGULATOR"/>
    <property type="match status" value="1"/>
</dbReference>
<dbReference type="FunFam" id="3.40.50.300:FF:000640">
    <property type="entry name" value="MoxR family ATPase"/>
    <property type="match status" value="1"/>
</dbReference>
<evidence type="ECO:0000256" key="3">
    <source>
        <dbReference type="ARBA" id="ARBA00061607"/>
    </source>
</evidence>
<dbReference type="PANTHER" id="PTHR42759">
    <property type="entry name" value="MOXR FAMILY PROTEIN"/>
    <property type="match status" value="1"/>
</dbReference>
<dbReference type="RefSeq" id="WP_183770421.1">
    <property type="nucleotide sequence ID" value="NZ_JACHFW010000001.1"/>
</dbReference>
<keyword evidence="6" id="KW-1185">Reference proteome</keyword>
<proteinExistence type="inferred from homology"/>
<keyword evidence="2" id="KW-0067">ATP-binding</keyword>
<comment type="caution">
    <text evidence="5">The sequence shown here is derived from an EMBL/GenBank/DDBJ whole genome shotgun (WGS) entry which is preliminary data.</text>
</comment>
<evidence type="ECO:0000313" key="6">
    <source>
        <dbReference type="Proteomes" id="UP000543642"/>
    </source>
</evidence>
<dbReference type="EC" id="3.6.3.-" evidence="5"/>
<dbReference type="InterPro" id="IPR011703">
    <property type="entry name" value="ATPase_AAA-3"/>
</dbReference>
<dbReference type="GO" id="GO:0005524">
    <property type="term" value="F:ATP binding"/>
    <property type="evidence" value="ECO:0007669"/>
    <property type="project" value="UniProtKB-KW"/>
</dbReference>
<dbReference type="InterPro" id="IPR041628">
    <property type="entry name" value="ChlI/MoxR_AAA_lid"/>
</dbReference>
<evidence type="ECO:0000313" key="5">
    <source>
        <dbReference type="EMBL" id="MBB5263079.1"/>
    </source>
</evidence>
<dbReference type="Gene3D" id="1.10.8.80">
    <property type="entry name" value="Magnesium chelatase subunit I, C-Terminal domain"/>
    <property type="match status" value="1"/>
</dbReference>
<evidence type="ECO:0000256" key="1">
    <source>
        <dbReference type="ARBA" id="ARBA00022741"/>
    </source>
</evidence>
<dbReference type="SUPFAM" id="SSF52540">
    <property type="entry name" value="P-loop containing nucleoside triphosphate hydrolases"/>
    <property type="match status" value="1"/>
</dbReference>
<evidence type="ECO:0000256" key="2">
    <source>
        <dbReference type="ARBA" id="ARBA00022840"/>
    </source>
</evidence>
<dbReference type="InterPro" id="IPR027417">
    <property type="entry name" value="P-loop_NTPase"/>
</dbReference>
<gene>
    <name evidence="5" type="ORF">HNP82_000173</name>
</gene>
<sequence>MTTQEIQNICQSIKAGIEKVIIGKSENIDYILTAIFSGGHILLEDVPGTGKTMLAKTLARCVSGQFSRIQFTPDLLPSDVTGINFYDNSKNAFVFREGPVFTNILLADEINRATPRTQSSLLEAMEEKQVTVDGQTRSLPEPFFVIATQNPIETAGTFPLPEAQLDRFLMKLSMGLPDASEEMTILSNFMNDNPLETVKSVCSVEQLVQIISRVHEIFVHPALREYIIAIAGQTRNHPRIALGLSPRGSLALMRASQALAAIRGRDYCIPEDIRHLAVPVIAHRLILSHSMSASETEAAEIVRDLLSSVPVPTEEWKNR</sequence>
<dbReference type="AlphaFoldDB" id="A0A7W8M3S1"/>
<dbReference type="PIRSF" id="PIRSF002849">
    <property type="entry name" value="AAA_ATPase_chaperone_MoxR_prd"/>
    <property type="match status" value="1"/>
</dbReference>
<dbReference type="InterPro" id="IPR050764">
    <property type="entry name" value="CbbQ/NirQ/NorQ/GpvN"/>
</dbReference>
<dbReference type="GO" id="GO:0016887">
    <property type="term" value="F:ATP hydrolysis activity"/>
    <property type="evidence" value="ECO:0007669"/>
    <property type="project" value="InterPro"/>
</dbReference>
<reference evidence="5 6" key="1">
    <citation type="submission" date="2020-08" db="EMBL/GenBank/DDBJ databases">
        <title>Genomic Encyclopedia of Type Strains, Phase IV (KMG-IV): sequencing the most valuable type-strain genomes for metagenomic binning, comparative biology and taxonomic classification.</title>
        <authorList>
            <person name="Goeker M."/>
        </authorList>
    </citation>
    <scope>NUCLEOTIDE SEQUENCE [LARGE SCALE GENOMIC DNA]</scope>
    <source>
        <strain evidence="5 6">DSM 106146</strain>
    </source>
</reference>
<dbReference type="InterPro" id="IPR003593">
    <property type="entry name" value="AAA+_ATPase"/>
</dbReference>
<keyword evidence="1" id="KW-0547">Nucleotide-binding</keyword>
<dbReference type="Pfam" id="PF17863">
    <property type="entry name" value="AAA_lid_2"/>
    <property type="match status" value="1"/>
</dbReference>
<name>A0A7W8M3S1_9FIRM</name>
<dbReference type="EMBL" id="JACHFW010000001">
    <property type="protein sequence ID" value="MBB5263079.1"/>
    <property type="molecule type" value="Genomic_DNA"/>
</dbReference>
<organism evidence="5 6">
    <name type="scientific">Catenibacillus scindens</name>
    <dbReference type="NCBI Taxonomy" id="673271"/>
    <lineage>
        <taxon>Bacteria</taxon>
        <taxon>Bacillati</taxon>
        <taxon>Bacillota</taxon>
        <taxon>Clostridia</taxon>
        <taxon>Lachnospirales</taxon>
        <taxon>Lachnospiraceae</taxon>
        <taxon>Catenibacillus</taxon>
    </lineage>
</organism>
<dbReference type="Pfam" id="PF07726">
    <property type="entry name" value="AAA_3"/>
    <property type="match status" value="1"/>
</dbReference>
<keyword evidence="5" id="KW-0378">Hydrolase</keyword>
<protein>
    <submittedName>
        <fullName evidence="5">MoxR-like ATPase</fullName>
        <ecNumber evidence="5">3.6.3.-</ecNumber>
    </submittedName>
</protein>
<evidence type="ECO:0000259" key="4">
    <source>
        <dbReference type="SMART" id="SM00382"/>
    </source>
</evidence>
<accession>A0A7W8M3S1</accession>
<dbReference type="SMART" id="SM00382">
    <property type="entry name" value="AAA"/>
    <property type="match status" value="1"/>
</dbReference>
<feature type="domain" description="AAA+ ATPase" evidence="4">
    <location>
        <begin position="37"/>
        <end position="178"/>
    </location>
</feature>
<comment type="similarity">
    <text evidence="3">Belongs to the MoxR family.</text>
</comment>